<proteinExistence type="inferred from homology"/>
<dbReference type="GO" id="GO:0051537">
    <property type="term" value="F:2 iron, 2 sulfur cluster binding"/>
    <property type="evidence" value="ECO:0007669"/>
    <property type="project" value="UniProtKB-UniRule"/>
</dbReference>
<organism evidence="13 14">
    <name type="scientific">Drosophila willistoni</name>
    <name type="common">Fruit fly</name>
    <dbReference type="NCBI Taxonomy" id="7260"/>
    <lineage>
        <taxon>Eukaryota</taxon>
        <taxon>Metazoa</taxon>
        <taxon>Ecdysozoa</taxon>
        <taxon>Arthropoda</taxon>
        <taxon>Hexapoda</taxon>
        <taxon>Insecta</taxon>
        <taxon>Pterygota</taxon>
        <taxon>Neoptera</taxon>
        <taxon>Endopterygota</taxon>
        <taxon>Diptera</taxon>
        <taxon>Brachycera</taxon>
        <taxon>Muscomorpha</taxon>
        <taxon>Ephydroidea</taxon>
        <taxon>Drosophilidae</taxon>
        <taxon>Drosophila</taxon>
        <taxon>Sophophora</taxon>
    </lineage>
</organism>
<feature type="non-terminal residue" evidence="13">
    <location>
        <position position="238"/>
    </location>
</feature>
<evidence type="ECO:0000256" key="11">
    <source>
        <dbReference type="RuleBase" id="RU369084"/>
    </source>
</evidence>
<evidence type="ECO:0000313" key="14">
    <source>
        <dbReference type="Proteomes" id="UP000007798"/>
    </source>
</evidence>
<evidence type="ECO:0000256" key="10">
    <source>
        <dbReference type="ARBA" id="ARBA00023136"/>
    </source>
</evidence>
<feature type="transmembrane region" description="Helical" evidence="11">
    <location>
        <begin position="36"/>
        <end position="61"/>
    </location>
</feature>
<evidence type="ECO:0000313" key="13">
    <source>
        <dbReference type="EMBL" id="EDW77017.2"/>
    </source>
</evidence>
<dbReference type="Pfam" id="PF09360">
    <property type="entry name" value="zf-CDGSH"/>
    <property type="match status" value="1"/>
</dbReference>
<dbReference type="OrthoDB" id="449252at2759"/>
<name>B4MY28_DROWI</name>
<evidence type="ECO:0000256" key="4">
    <source>
        <dbReference type="ARBA" id="ARBA00022714"/>
    </source>
</evidence>
<keyword evidence="14" id="KW-1185">Reference proteome</keyword>
<dbReference type="Gene3D" id="3.40.5.90">
    <property type="entry name" value="CDGSH iron-sulfur domain, mitoNEET-type"/>
    <property type="match status" value="1"/>
</dbReference>
<dbReference type="InParanoid" id="B4MY28"/>
<protein>
    <recommendedName>
        <fullName evidence="11">CDGSH iron-sulfur domain-containing protein 2 homologue</fullName>
    </recommendedName>
</protein>
<dbReference type="AlphaFoldDB" id="B4MY28"/>
<evidence type="ECO:0000256" key="3">
    <source>
        <dbReference type="ARBA" id="ARBA00022692"/>
    </source>
</evidence>
<keyword evidence="10 11" id="KW-0472">Membrane</keyword>
<dbReference type="GO" id="GO:0005741">
    <property type="term" value="C:mitochondrial outer membrane"/>
    <property type="evidence" value="ECO:0007669"/>
    <property type="project" value="TreeGrafter"/>
</dbReference>
<dbReference type="GO" id="GO:0046872">
    <property type="term" value="F:metal ion binding"/>
    <property type="evidence" value="ECO:0007669"/>
    <property type="project" value="UniProtKB-UniRule"/>
</dbReference>
<dbReference type="GO" id="GO:0005789">
    <property type="term" value="C:endoplasmic reticulum membrane"/>
    <property type="evidence" value="ECO:0007669"/>
    <property type="project" value="UniProtKB-SubCell"/>
</dbReference>
<keyword evidence="6 11" id="KW-0256">Endoplasmic reticulum</keyword>
<evidence type="ECO:0000256" key="2">
    <source>
        <dbReference type="ARBA" id="ARBA00008624"/>
    </source>
</evidence>
<dbReference type="InterPro" id="IPR045131">
    <property type="entry name" value="CISD1/2"/>
</dbReference>
<keyword evidence="3 11" id="KW-0812">Transmembrane</keyword>
<dbReference type="InterPro" id="IPR042216">
    <property type="entry name" value="MitoNEET_CISD"/>
</dbReference>
<reference evidence="13 14" key="1">
    <citation type="journal article" date="2007" name="Nature">
        <title>Evolution of genes and genomes on the Drosophila phylogeny.</title>
        <authorList>
            <consortium name="Drosophila 12 Genomes Consortium"/>
            <person name="Clark A.G."/>
            <person name="Eisen M.B."/>
            <person name="Smith D.R."/>
            <person name="Bergman C.M."/>
            <person name="Oliver B."/>
            <person name="Markow T.A."/>
            <person name="Kaufman T.C."/>
            <person name="Kellis M."/>
            <person name="Gelbart W."/>
            <person name="Iyer V.N."/>
            <person name="Pollard D.A."/>
            <person name="Sackton T.B."/>
            <person name="Larracuente A.M."/>
            <person name="Singh N.D."/>
            <person name="Abad J.P."/>
            <person name="Abt D.N."/>
            <person name="Adryan B."/>
            <person name="Aguade M."/>
            <person name="Akashi H."/>
            <person name="Anderson W.W."/>
            <person name="Aquadro C.F."/>
            <person name="Ardell D.H."/>
            <person name="Arguello R."/>
            <person name="Artieri C.G."/>
            <person name="Barbash D.A."/>
            <person name="Barker D."/>
            <person name="Barsanti P."/>
            <person name="Batterham P."/>
            <person name="Batzoglou S."/>
            <person name="Begun D."/>
            <person name="Bhutkar A."/>
            <person name="Blanco E."/>
            <person name="Bosak S.A."/>
            <person name="Bradley R.K."/>
            <person name="Brand A.D."/>
            <person name="Brent M.R."/>
            <person name="Brooks A.N."/>
            <person name="Brown R.H."/>
            <person name="Butlin R.K."/>
            <person name="Caggese C."/>
            <person name="Calvi B.R."/>
            <person name="Bernardo de Carvalho A."/>
            <person name="Caspi A."/>
            <person name="Castrezana S."/>
            <person name="Celniker S.E."/>
            <person name="Chang J.L."/>
            <person name="Chapple C."/>
            <person name="Chatterji S."/>
            <person name="Chinwalla A."/>
            <person name="Civetta A."/>
            <person name="Clifton S.W."/>
            <person name="Comeron J.M."/>
            <person name="Costello J.C."/>
            <person name="Coyne J.A."/>
            <person name="Daub J."/>
            <person name="David R.G."/>
            <person name="Delcher A.L."/>
            <person name="Delehaunty K."/>
            <person name="Do C.B."/>
            <person name="Ebling H."/>
            <person name="Edwards K."/>
            <person name="Eickbush T."/>
            <person name="Evans J.D."/>
            <person name="Filipski A."/>
            <person name="Findeiss S."/>
            <person name="Freyhult E."/>
            <person name="Fulton L."/>
            <person name="Fulton R."/>
            <person name="Garcia A.C."/>
            <person name="Gardiner A."/>
            <person name="Garfield D.A."/>
            <person name="Garvin B.E."/>
            <person name="Gibson G."/>
            <person name="Gilbert D."/>
            <person name="Gnerre S."/>
            <person name="Godfrey J."/>
            <person name="Good R."/>
            <person name="Gotea V."/>
            <person name="Gravely B."/>
            <person name="Greenberg A.J."/>
            <person name="Griffiths-Jones S."/>
            <person name="Gross S."/>
            <person name="Guigo R."/>
            <person name="Gustafson E.A."/>
            <person name="Haerty W."/>
            <person name="Hahn M.W."/>
            <person name="Halligan D.L."/>
            <person name="Halpern A.L."/>
            <person name="Halter G.M."/>
            <person name="Han M.V."/>
            <person name="Heger A."/>
            <person name="Hillier L."/>
            <person name="Hinrichs A.S."/>
            <person name="Holmes I."/>
            <person name="Hoskins R.A."/>
            <person name="Hubisz M.J."/>
            <person name="Hultmark D."/>
            <person name="Huntley M.A."/>
            <person name="Jaffe D.B."/>
            <person name="Jagadeeshan S."/>
            <person name="Jeck W.R."/>
            <person name="Johnson J."/>
            <person name="Jones C.D."/>
            <person name="Jordan W.C."/>
            <person name="Karpen G.H."/>
            <person name="Kataoka E."/>
            <person name="Keightley P.D."/>
            <person name="Kheradpour P."/>
            <person name="Kirkness E.F."/>
            <person name="Koerich L.B."/>
            <person name="Kristiansen K."/>
            <person name="Kudrna D."/>
            <person name="Kulathinal R.J."/>
            <person name="Kumar S."/>
            <person name="Kwok R."/>
            <person name="Lander E."/>
            <person name="Langley C.H."/>
            <person name="Lapoint R."/>
            <person name="Lazzaro B.P."/>
            <person name="Lee S.J."/>
            <person name="Levesque L."/>
            <person name="Li R."/>
            <person name="Lin C.F."/>
            <person name="Lin M.F."/>
            <person name="Lindblad-Toh K."/>
            <person name="Llopart A."/>
            <person name="Long M."/>
            <person name="Low L."/>
            <person name="Lozovsky E."/>
            <person name="Lu J."/>
            <person name="Luo M."/>
            <person name="Machado C.A."/>
            <person name="Makalowski W."/>
            <person name="Marzo M."/>
            <person name="Matsuda M."/>
            <person name="Matzkin L."/>
            <person name="McAllister B."/>
            <person name="McBride C.S."/>
            <person name="McKernan B."/>
            <person name="McKernan K."/>
            <person name="Mendez-Lago M."/>
            <person name="Minx P."/>
            <person name="Mollenhauer M.U."/>
            <person name="Montooth K."/>
            <person name="Mount S.M."/>
            <person name="Mu X."/>
            <person name="Myers E."/>
            <person name="Negre B."/>
            <person name="Newfeld S."/>
            <person name="Nielsen R."/>
            <person name="Noor M.A."/>
            <person name="O'Grady P."/>
            <person name="Pachter L."/>
            <person name="Papaceit M."/>
            <person name="Parisi M.J."/>
            <person name="Parisi M."/>
            <person name="Parts L."/>
            <person name="Pedersen J.S."/>
            <person name="Pesole G."/>
            <person name="Phillippy A.M."/>
            <person name="Ponting C.P."/>
            <person name="Pop M."/>
            <person name="Porcelli D."/>
            <person name="Powell J.R."/>
            <person name="Prohaska S."/>
            <person name="Pruitt K."/>
            <person name="Puig M."/>
            <person name="Quesneville H."/>
            <person name="Ram K.R."/>
            <person name="Rand D."/>
            <person name="Rasmussen M.D."/>
            <person name="Reed L.K."/>
            <person name="Reenan R."/>
            <person name="Reily A."/>
            <person name="Remington K.A."/>
            <person name="Rieger T.T."/>
            <person name="Ritchie M.G."/>
            <person name="Robin C."/>
            <person name="Rogers Y.H."/>
            <person name="Rohde C."/>
            <person name="Rozas J."/>
            <person name="Rubenfield M.J."/>
            <person name="Ruiz A."/>
            <person name="Russo S."/>
            <person name="Salzberg S.L."/>
            <person name="Sanchez-Gracia A."/>
            <person name="Saranga D.J."/>
            <person name="Sato H."/>
            <person name="Schaeffer S.W."/>
            <person name="Schatz M.C."/>
            <person name="Schlenke T."/>
            <person name="Schwartz R."/>
            <person name="Segarra C."/>
            <person name="Singh R.S."/>
            <person name="Sirot L."/>
            <person name="Sirota M."/>
            <person name="Sisneros N.B."/>
            <person name="Smith C.D."/>
            <person name="Smith T.F."/>
            <person name="Spieth J."/>
            <person name="Stage D.E."/>
            <person name="Stark A."/>
            <person name="Stephan W."/>
            <person name="Strausberg R.L."/>
            <person name="Strempel S."/>
            <person name="Sturgill D."/>
            <person name="Sutton G."/>
            <person name="Sutton G.G."/>
            <person name="Tao W."/>
            <person name="Teichmann S."/>
            <person name="Tobari Y.N."/>
            <person name="Tomimura Y."/>
            <person name="Tsolas J.M."/>
            <person name="Valente V.L."/>
            <person name="Venter E."/>
            <person name="Venter J.C."/>
            <person name="Vicario S."/>
            <person name="Vieira F.G."/>
            <person name="Vilella A.J."/>
            <person name="Villasante A."/>
            <person name="Walenz B."/>
            <person name="Wang J."/>
            <person name="Wasserman M."/>
            <person name="Watts T."/>
            <person name="Wilson D."/>
            <person name="Wilson R.K."/>
            <person name="Wing R.A."/>
            <person name="Wolfner M.F."/>
            <person name="Wong A."/>
            <person name="Wong G.K."/>
            <person name="Wu C.I."/>
            <person name="Wu G."/>
            <person name="Yamamoto D."/>
            <person name="Yang H.P."/>
            <person name="Yang S.P."/>
            <person name="Yorke J.A."/>
            <person name="Yoshida K."/>
            <person name="Zdobnov E."/>
            <person name="Zhang P."/>
            <person name="Zhang Y."/>
            <person name="Zimin A.V."/>
            <person name="Baldwin J."/>
            <person name="Abdouelleil A."/>
            <person name="Abdulkadir J."/>
            <person name="Abebe A."/>
            <person name="Abera B."/>
            <person name="Abreu J."/>
            <person name="Acer S.C."/>
            <person name="Aftuck L."/>
            <person name="Alexander A."/>
            <person name="An P."/>
            <person name="Anderson E."/>
            <person name="Anderson S."/>
            <person name="Arachi H."/>
            <person name="Azer M."/>
            <person name="Bachantsang P."/>
            <person name="Barry A."/>
            <person name="Bayul T."/>
            <person name="Berlin A."/>
            <person name="Bessette D."/>
            <person name="Bloom T."/>
            <person name="Blye J."/>
            <person name="Boguslavskiy L."/>
            <person name="Bonnet C."/>
            <person name="Boukhgalter B."/>
            <person name="Bourzgui I."/>
            <person name="Brown A."/>
            <person name="Cahill P."/>
            <person name="Channer S."/>
            <person name="Cheshatsang Y."/>
            <person name="Chuda L."/>
            <person name="Citroen M."/>
            <person name="Collymore A."/>
            <person name="Cooke P."/>
            <person name="Costello M."/>
            <person name="D'Aco K."/>
            <person name="Daza R."/>
            <person name="De Haan G."/>
            <person name="DeGray S."/>
            <person name="DeMaso C."/>
            <person name="Dhargay N."/>
            <person name="Dooley K."/>
            <person name="Dooley E."/>
            <person name="Doricent M."/>
            <person name="Dorje P."/>
            <person name="Dorjee K."/>
            <person name="Dupes A."/>
            <person name="Elong R."/>
            <person name="Falk J."/>
            <person name="Farina A."/>
            <person name="Faro S."/>
            <person name="Ferguson D."/>
            <person name="Fisher S."/>
            <person name="Foley C.D."/>
            <person name="Franke A."/>
            <person name="Friedrich D."/>
            <person name="Gadbois L."/>
            <person name="Gearin G."/>
            <person name="Gearin C.R."/>
            <person name="Giannoukos G."/>
            <person name="Goode T."/>
            <person name="Graham J."/>
            <person name="Grandbois E."/>
            <person name="Grewal S."/>
            <person name="Gyaltsen K."/>
            <person name="Hafez N."/>
            <person name="Hagos B."/>
            <person name="Hall J."/>
            <person name="Henson C."/>
            <person name="Hollinger A."/>
            <person name="Honan T."/>
            <person name="Huard M.D."/>
            <person name="Hughes L."/>
            <person name="Hurhula B."/>
            <person name="Husby M.E."/>
            <person name="Kamat A."/>
            <person name="Kanga B."/>
            <person name="Kashin S."/>
            <person name="Khazanovich D."/>
            <person name="Kisner P."/>
            <person name="Lance K."/>
            <person name="Lara M."/>
            <person name="Lee W."/>
            <person name="Lennon N."/>
            <person name="Letendre F."/>
            <person name="LeVine R."/>
            <person name="Lipovsky A."/>
            <person name="Liu X."/>
            <person name="Liu J."/>
            <person name="Liu S."/>
            <person name="Lokyitsang T."/>
            <person name="Lokyitsang Y."/>
            <person name="Lubonja R."/>
            <person name="Lui A."/>
            <person name="MacDonald P."/>
            <person name="Magnisalis V."/>
            <person name="Maru K."/>
            <person name="Matthews C."/>
            <person name="McCusker W."/>
            <person name="McDonough S."/>
            <person name="Mehta T."/>
            <person name="Meldrim J."/>
            <person name="Meneus L."/>
            <person name="Mihai O."/>
            <person name="Mihalev A."/>
            <person name="Mihova T."/>
            <person name="Mittelman R."/>
            <person name="Mlenga V."/>
            <person name="Montmayeur A."/>
            <person name="Mulrain L."/>
            <person name="Navidi A."/>
            <person name="Naylor J."/>
            <person name="Negash T."/>
            <person name="Nguyen T."/>
            <person name="Nguyen N."/>
            <person name="Nicol R."/>
            <person name="Norbu C."/>
            <person name="Norbu N."/>
            <person name="Novod N."/>
            <person name="O'Neill B."/>
            <person name="Osman S."/>
            <person name="Markiewicz E."/>
            <person name="Oyono O.L."/>
            <person name="Patti C."/>
            <person name="Phunkhang P."/>
            <person name="Pierre F."/>
            <person name="Priest M."/>
            <person name="Raghuraman S."/>
            <person name="Rege F."/>
            <person name="Reyes R."/>
            <person name="Rise C."/>
            <person name="Rogov P."/>
            <person name="Ross K."/>
            <person name="Ryan E."/>
            <person name="Settipalli S."/>
            <person name="Shea T."/>
            <person name="Sherpa N."/>
            <person name="Shi L."/>
            <person name="Shih D."/>
            <person name="Sparrow T."/>
            <person name="Spaulding J."/>
            <person name="Stalker J."/>
            <person name="Stange-Thomann N."/>
            <person name="Stavropoulos S."/>
            <person name="Stone C."/>
            <person name="Strader C."/>
            <person name="Tesfaye S."/>
            <person name="Thomson T."/>
            <person name="Thoulutsang Y."/>
            <person name="Thoulutsang D."/>
            <person name="Topham K."/>
            <person name="Topping I."/>
            <person name="Tsamla T."/>
            <person name="Vassiliev H."/>
            <person name="Vo A."/>
            <person name="Wangchuk T."/>
            <person name="Wangdi T."/>
            <person name="Weiand M."/>
            <person name="Wilkinson J."/>
            <person name="Wilson A."/>
            <person name="Yadav S."/>
            <person name="Young G."/>
            <person name="Yu Q."/>
            <person name="Zembek L."/>
            <person name="Zhong D."/>
            <person name="Zimmer A."/>
            <person name="Zwirko Z."/>
            <person name="Jaffe D.B."/>
            <person name="Alvarez P."/>
            <person name="Brockman W."/>
            <person name="Butler J."/>
            <person name="Chin C."/>
            <person name="Gnerre S."/>
            <person name="Grabherr M."/>
            <person name="Kleber M."/>
            <person name="Mauceli E."/>
            <person name="MacCallum I."/>
        </authorList>
    </citation>
    <scope>NUCLEOTIDE SEQUENCE [LARGE SCALE GENOMIC DNA]</scope>
    <source>
        <strain evidence="14">Tucson 14030-0811.24</strain>
    </source>
</reference>
<dbReference type="FunCoup" id="B4MY28">
    <property type="interactions" value="1363"/>
</dbReference>
<feature type="domain" description="Iron-binding zinc finger CDGSH type" evidence="12">
    <location>
        <begin position="84"/>
        <end position="122"/>
    </location>
</feature>
<keyword evidence="9 11" id="KW-0411">Iron-sulfur</keyword>
<evidence type="ECO:0000256" key="6">
    <source>
        <dbReference type="ARBA" id="ARBA00022824"/>
    </source>
</evidence>
<evidence type="ECO:0000259" key="12">
    <source>
        <dbReference type="SMART" id="SM00704"/>
    </source>
</evidence>
<evidence type="ECO:0000256" key="5">
    <source>
        <dbReference type="ARBA" id="ARBA00022723"/>
    </source>
</evidence>
<dbReference type="PANTHER" id="PTHR13680:SF5">
    <property type="entry name" value="CDGSH IRON-SULFUR DOMAIN-CONTAINING PROTEIN 1"/>
    <property type="match status" value="1"/>
</dbReference>
<dbReference type="InterPro" id="IPR019610">
    <property type="entry name" value="FeS-contain_mitoNEET_N"/>
</dbReference>
<sequence length="238" mass="27140">MESLSHLVKSTLPNYLSNLPVPDTLGGWVKLSFKDWLALIPPTVVVVGIGYTVYLAFCPAAQDRCSAKKNRGRCNNLIRKHDVKVVVMIDVEDIAEKVTFCRCWKTKNWPYCDGSHGEHNKHTGDNEGPVVNKVNKAAPYPARLGHANVLQLLRWVHVSYTRASHLHDFRSPSPAMDGNLVAASHKDQQLPFPMVPNSMFSQSFMYMSHYMARRQKQHDTRQLIIMPLRRRLLQQLLL</sequence>
<evidence type="ECO:0000256" key="8">
    <source>
        <dbReference type="ARBA" id="ARBA00023004"/>
    </source>
</evidence>
<dbReference type="InterPro" id="IPR018967">
    <property type="entry name" value="FeS-contain_CDGSH-typ"/>
</dbReference>
<comment type="subcellular location">
    <subcellularLocation>
        <location evidence="1 11">Endoplasmic reticulum membrane</location>
        <topology evidence="1 11">Single-pass membrane protein</topology>
    </subcellularLocation>
</comment>
<dbReference type="Pfam" id="PF10660">
    <property type="entry name" value="MitoNEET_N"/>
    <property type="match status" value="1"/>
</dbReference>
<keyword evidence="8 11" id="KW-0408">Iron</keyword>
<dbReference type="SMART" id="SM00704">
    <property type="entry name" value="ZnF_CDGSH"/>
    <property type="match status" value="1"/>
</dbReference>
<dbReference type="SMR" id="B4MY28"/>
<accession>B4MY28</accession>
<comment type="similarity">
    <text evidence="2 11">Belongs to the CISD protein family. CISD2 subfamily.</text>
</comment>
<dbReference type="STRING" id="7260.B4MY28"/>
<gene>
    <name evidence="13" type="primary">Dwil\GK20216</name>
    <name evidence="13" type="ORF">Dwil_GK20216</name>
</gene>
<evidence type="ECO:0000256" key="1">
    <source>
        <dbReference type="ARBA" id="ARBA00004389"/>
    </source>
</evidence>
<keyword evidence="7 11" id="KW-1133">Transmembrane helix</keyword>
<evidence type="ECO:0000256" key="9">
    <source>
        <dbReference type="ARBA" id="ARBA00023014"/>
    </source>
</evidence>
<keyword evidence="5 11" id="KW-0479">Metal-binding</keyword>
<keyword evidence="4 11" id="KW-0001">2Fe-2S</keyword>
<evidence type="ECO:0000256" key="7">
    <source>
        <dbReference type="ARBA" id="ARBA00022989"/>
    </source>
</evidence>
<dbReference type="HOGENOM" id="CLU_132293_1_0_1"/>
<dbReference type="Proteomes" id="UP000007798">
    <property type="component" value="Unassembled WGS sequence"/>
</dbReference>
<dbReference type="PANTHER" id="PTHR13680">
    <property type="entry name" value="CDGSH IRON-SULFUR DOMAIN-CONTAINING PROTEIN 1"/>
    <property type="match status" value="1"/>
</dbReference>
<dbReference type="eggNOG" id="KOG3461">
    <property type="taxonomic scope" value="Eukaryota"/>
</dbReference>
<comment type="cofactor">
    <cofactor evidence="11">
        <name>[2Fe-2S] cluster</name>
        <dbReference type="ChEBI" id="CHEBI:190135"/>
    </cofactor>
    <text evidence="11">Binds 1 [2Fe-2S] cluster.</text>
</comment>
<dbReference type="EMBL" id="CH963880">
    <property type="protein sequence ID" value="EDW77017.2"/>
    <property type="molecule type" value="Genomic_DNA"/>
</dbReference>
<dbReference type="GO" id="GO:0010506">
    <property type="term" value="P:regulation of autophagy"/>
    <property type="evidence" value="ECO:0007669"/>
    <property type="project" value="UniProtKB-UniRule"/>
</dbReference>